<gene>
    <name evidence="2" type="ORF">MTR67_039115</name>
</gene>
<dbReference type="EMBL" id="CP133620">
    <property type="protein sequence ID" value="WMV45730.1"/>
    <property type="molecule type" value="Genomic_DNA"/>
</dbReference>
<dbReference type="Proteomes" id="UP001234989">
    <property type="component" value="Chromosome 9"/>
</dbReference>
<keyword evidence="3" id="KW-1185">Reference proteome</keyword>
<sequence length="114" mass="13474">MRKREKNRSRILKTLVLLWRNQWCRKQRIVLWAYSNINSRRMNQWCRKQQSSYGLTATAILGGVLETANLLYDTRECLVRTFILSLSLVIGLKSLSFVKFQRVLTIMLQLLQLA</sequence>
<keyword evidence="1" id="KW-0812">Transmembrane</keyword>
<name>A0AAF0UGD0_SOLVR</name>
<evidence type="ECO:0000313" key="2">
    <source>
        <dbReference type="EMBL" id="WMV45730.1"/>
    </source>
</evidence>
<proteinExistence type="predicted"/>
<reference evidence="2" key="1">
    <citation type="submission" date="2023-08" db="EMBL/GenBank/DDBJ databases">
        <title>A de novo genome assembly of Solanum verrucosum Schlechtendal, a Mexican diploid species geographically isolated from the other diploid A-genome species in potato relatives.</title>
        <authorList>
            <person name="Hosaka K."/>
        </authorList>
    </citation>
    <scope>NUCLEOTIDE SEQUENCE</scope>
    <source>
        <tissue evidence="2">Young leaves</tissue>
    </source>
</reference>
<evidence type="ECO:0000313" key="3">
    <source>
        <dbReference type="Proteomes" id="UP001234989"/>
    </source>
</evidence>
<protein>
    <submittedName>
        <fullName evidence="2">Uncharacterized protein</fullName>
    </submittedName>
</protein>
<dbReference type="AlphaFoldDB" id="A0AAF0UGD0"/>
<keyword evidence="1" id="KW-1133">Transmembrane helix</keyword>
<evidence type="ECO:0000256" key="1">
    <source>
        <dbReference type="SAM" id="Phobius"/>
    </source>
</evidence>
<accession>A0AAF0UGD0</accession>
<organism evidence="2 3">
    <name type="scientific">Solanum verrucosum</name>
    <dbReference type="NCBI Taxonomy" id="315347"/>
    <lineage>
        <taxon>Eukaryota</taxon>
        <taxon>Viridiplantae</taxon>
        <taxon>Streptophyta</taxon>
        <taxon>Embryophyta</taxon>
        <taxon>Tracheophyta</taxon>
        <taxon>Spermatophyta</taxon>
        <taxon>Magnoliopsida</taxon>
        <taxon>eudicotyledons</taxon>
        <taxon>Gunneridae</taxon>
        <taxon>Pentapetalae</taxon>
        <taxon>asterids</taxon>
        <taxon>lamiids</taxon>
        <taxon>Solanales</taxon>
        <taxon>Solanaceae</taxon>
        <taxon>Solanoideae</taxon>
        <taxon>Solaneae</taxon>
        <taxon>Solanum</taxon>
    </lineage>
</organism>
<feature type="transmembrane region" description="Helical" evidence="1">
    <location>
        <begin position="51"/>
        <end position="72"/>
    </location>
</feature>
<keyword evidence="1" id="KW-0472">Membrane</keyword>
<feature type="transmembrane region" description="Helical" evidence="1">
    <location>
        <begin position="78"/>
        <end position="98"/>
    </location>
</feature>